<evidence type="ECO:0000313" key="2">
    <source>
        <dbReference type="Proteomes" id="UP000237000"/>
    </source>
</evidence>
<dbReference type="AlphaFoldDB" id="A0A2P5F9F4"/>
<comment type="caution">
    <text evidence="1">The sequence shown here is derived from an EMBL/GenBank/DDBJ whole genome shotgun (WGS) entry which is preliminary data.</text>
</comment>
<evidence type="ECO:0000313" key="1">
    <source>
        <dbReference type="EMBL" id="PON94408.1"/>
    </source>
</evidence>
<dbReference type="Proteomes" id="UP000237000">
    <property type="component" value="Unassembled WGS sequence"/>
</dbReference>
<sequence>MAYFDVGGVTFLELSEDRFENCKEVRFYDDNGAIAIEVINGNCFDRMRIGSKIKHLKSKLKESTDKRIRKKFLNKFSKESDMKEPLLNGCEDANLHS</sequence>
<dbReference type="InParanoid" id="A0A2P5F9F4"/>
<protein>
    <submittedName>
        <fullName evidence="1">Uncharacterized protein</fullName>
    </submittedName>
</protein>
<reference evidence="2" key="1">
    <citation type="submission" date="2016-06" db="EMBL/GenBank/DDBJ databases">
        <title>Parallel loss of symbiosis genes in relatives of nitrogen-fixing non-legume Parasponia.</title>
        <authorList>
            <person name="Van Velzen R."/>
            <person name="Holmer R."/>
            <person name="Bu F."/>
            <person name="Rutten L."/>
            <person name="Van Zeijl A."/>
            <person name="Liu W."/>
            <person name="Santuari L."/>
            <person name="Cao Q."/>
            <person name="Sharma T."/>
            <person name="Shen D."/>
            <person name="Roswanjaya Y."/>
            <person name="Wardhani T."/>
            <person name="Kalhor M.S."/>
            <person name="Jansen J."/>
            <person name="Van den Hoogen J."/>
            <person name="Gungor B."/>
            <person name="Hartog M."/>
            <person name="Hontelez J."/>
            <person name="Verver J."/>
            <person name="Yang W.-C."/>
            <person name="Schijlen E."/>
            <person name="Repin R."/>
            <person name="Schilthuizen M."/>
            <person name="Schranz E."/>
            <person name="Heidstra R."/>
            <person name="Miyata K."/>
            <person name="Fedorova E."/>
            <person name="Kohlen W."/>
            <person name="Bisseling T."/>
            <person name="Smit S."/>
            <person name="Geurts R."/>
        </authorList>
    </citation>
    <scope>NUCLEOTIDE SEQUENCE [LARGE SCALE GENOMIC DNA]</scope>
    <source>
        <strain evidence="2">cv. RG33-2</strain>
    </source>
</reference>
<gene>
    <name evidence="1" type="ORF">TorRG33x02_098820</name>
</gene>
<accession>A0A2P5F9F4</accession>
<keyword evidence="2" id="KW-1185">Reference proteome</keyword>
<organism evidence="1 2">
    <name type="scientific">Trema orientale</name>
    <name type="common">Charcoal tree</name>
    <name type="synonym">Celtis orientalis</name>
    <dbReference type="NCBI Taxonomy" id="63057"/>
    <lineage>
        <taxon>Eukaryota</taxon>
        <taxon>Viridiplantae</taxon>
        <taxon>Streptophyta</taxon>
        <taxon>Embryophyta</taxon>
        <taxon>Tracheophyta</taxon>
        <taxon>Spermatophyta</taxon>
        <taxon>Magnoliopsida</taxon>
        <taxon>eudicotyledons</taxon>
        <taxon>Gunneridae</taxon>
        <taxon>Pentapetalae</taxon>
        <taxon>rosids</taxon>
        <taxon>fabids</taxon>
        <taxon>Rosales</taxon>
        <taxon>Cannabaceae</taxon>
        <taxon>Trema</taxon>
    </lineage>
</organism>
<proteinExistence type="predicted"/>
<name>A0A2P5F9F4_TREOI</name>
<dbReference type="EMBL" id="JXTC01000052">
    <property type="protein sequence ID" value="PON94408.1"/>
    <property type="molecule type" value="Genomic_DNA"/>
</dbReference>